<evidence type="ECO:0000313" key="1">
    <source>
        <dbReference type="EMBL" id="TFK58408.1"/>
    </source>
</evidence>
<name>A0ACD2ZYH9_9AGAR</name>
<keyword evidence="2" id="KW-1185">Reference proteome</keyword>
<sequence length="746" mass="83464">PRNLHSGMRGNVSTYPLNVDQISKMTSGDLLPHAPSLLTAVIGVMFVGPRGHKLPCLPQMFQVRRQRVRDALKWLCANNPLYEHITISNVHLDALPEDGVPNELVCTAKLSEDMDQLDKEHETYVPDTTPDNQDENEILEDGEDGSDVEAEVLCLRPHGVVNLSGTNVPNEELMASALRNAAAPLDGADDYQVCHGSSFVNEYPRINEETGKRSNGGFENPNHLLGAFPVLFPYGAGGFEVERSHLVSYERHAQWALRYADQRFRKDLYFVFQVFNILQKRQVCRKVRLHIQKDSYNQNANLLRSLSAQDLTKAAEEEAAKKPFSNPAVKALRANLKAVRGKVTGTDESKVKLCSKIWSAVAMFGPPSIWLTINPADTSDPIAFKMADGTIDLDNFTMIGLPSGSEQVSSVTEDPFISAQYLHYVINVILQDMLGLSRNSSGHFCRKEGILGLVQAYIGSVEAQGRGSLHVHLLLILAHTPSADKLRIALLSEEFRQCLTKYISLVIKGDLDEETPDVTLAVPKTVNPALSRPLDPREPGFALASKERVKTLARSVQVHQCTLSTCLRELRGKLKCKRRAPFPLARTDWVDEAGNCGPKRIYGYVNNFNEFLMLAICANHDLKLVTNGEDTRDLAWYMSNYALKNCRASNNISSLLAVRLLFEEKHNHPYQQKCRDTNARLLTQCVNTLSRQQELSRPEVVSLLMGWGDHFLSHRYVPIFLNGIAGFLKRSFPHIRSTFARDTEVR</sequence>
<gene>
    <name evidence="1" type="ORF">BDN72DRAFT_782129</name>
</gene>
<dbReference type="EMBL" id="ML209384">
    <property type="protein sequence ID" value="TFK58408.1"/>
    <property type="molecule type" value="Genomic_DNA"/>
</dbReference>
<organism evidence="1 2">
    <name type="scientific">Pluteus cervinus</name>
    <dbReference type="NCBI Taxonomy" id="181527"/>
    <lineage>
        <taxon>Eukaryota</taxon>
        <taxon>Fungi</taxon>
        <taxon>Dikarya</taxon>
        <taxon>Basidiomycota</taxon>
        <taxon>Agaricomycotina</taxon>
        <taxon>Agaricomycetes</taxon>
        <taxon>Agaricomycetidae</taxon>
        <taxon>Agaricales</taxon>
        <taxon>Pluteineae</taxon>
        <taxon>Pluteaceae</taxon>
        <taxon>Pluteus</taxon>
    </lineage>
</organism>
<feature type="non-terminal residue" evidence="1">
    <location>
        <position position="1"/>
    </location>
</feature>
<protein>
    <submittedName>
        <fullName evidence="1">Uncharacterized protein</fullName>
    </submittedName>
</protein>
<dbReference type="Proteomes" id="UP000308600">
    <property type="component" value="Unassembled WGS sequence"/>
</dbReference>
<reference evidence="1 2" key="1">
    <citation type="journal article" date="2019" name="Nat. Ecol. Evol.">
        <title>Megaphylogeny resolves global patterns of mushroom evolution.</title>
        <authorList>
            <person name="Varga T."/>
            <person name="Krizsan K."/>
            <person name="Foldi C."/>
            <person name="Dima B."/>
            <person name="Sanchez-Garcia M."/>
            <person name="Sanchez-Ramirez S."/>
            <person name="Szollosi G.J."/>
            <person name="Szarkandi J.G."/>
            <person name="Papp V."/>
            <person name="Albert L."/>
            <person name="Andreopoulos W."/>
            <person name="Angelini C."/>
            <person name="Antonin V."/>
            <person name="Barry K.W."/>
            <person name="Bougher N.L."/>
            <person name="Buchanan P."/>
            <person name="Buyck B."/>
            <person name="Bense V."/>
            <person name="Catcheside P."/>
            <person name="Chovatia M."/>
            <person name="Cooper J."/>
            <person name="Damon W."/>
            <person name="Desjardin D."/>
            <person name="Finy P."/>
            <person name="Geml J."/>
            <person name="Haridas S."/>
            <person name="Hughes K."/>
            <person name="Justo A."/>
            <person name="Karasinski D."/>
            <person name="Kautmanova I."/>
            <person name="Kiss B."/>
            <person name="Kocsube S."/>
            <person name="Kotiranta H."/>
            <person name="LaButti K.M."/>
            <person name="Lechner B.E."/>
            <person name="Liimatainen K."/>
            <person name="Lipzen A."/>
            <person name="Lukacs Z."/>
            <person name="Mihaltcheva S."/>
            <person name="Morgado L.N."/>
            <person name="Niskanen T."/>
            <person name="Noordeloos M.E."/>
            <person name="Ohm R.A."/>
            <person name="Ortiz-Santana B."/>
            <person name="Ovrebo C."/>
            <person name="Racz N."/>
            <person name="Riley R."/>
            <person name="Savchenko A."/>
            <person name="Shiryaev A."/>
            <person name="Soop K."/>
            <person name="Spirin V."/>
            <person name="Szebenyi C."/>
            <person name="Tomsovsky M."/>
            <person name="Tulloss R.E."/>
            <person name="Uehling J."/>
            <person name="Grigoriev I.V."/>
            <person name="Vagvolgyi C."/>
            <person name="Papp T."/>
            <person name="Martin F.M."/>
            <person name="Miettinen O."/>
            <person name="Hibbett D.S."/>
            <person name="Nagy L.G."/>
        </authorList>
    </citation>
    <scope>NUCLEOTIDE SEQUENCE [LARGE SCALE GENOMIC DNA]</scope>
    <source>
        <strain evidence="1 2">NL-1719</strain>
    </source>
</reference>
<evidence type="ECO:0000313" key="2">
    <source>
        <dbReference type="Proteomes" id="UP000308600"/>
    </source>
</evidence>
<accession>A0ACD2ZYH9</accession>
<proteinExistence type="predicted"/>